<reference evidence="2 3" key="1">
    <citation type="submission" date="2023-07" db="EMBL/GenBank/DDBJ databases">
        <title>Genomic Encyclopedia of Type Strains, Phase IV (KMG-IV): sequencing the most valuable type-strain genomes for metagenomic binning, comparative biology and taxonomic classification.</title>
        <authorList>
            <person name="Goeker M."/>
        </authorList>
    </citation>
    <scope>NUCLEOTIDE SEQUENCE [LARGE SCALE GENOMIC DNA]</scope>
    <source>
        <strain evidence="2 3">DSM 100301</strain>
    </source>
</reference>
<evidence type="ECO:0000256" key="1">
    <source>
        <dbReference type="SAM" id="MobiDB-lite"/>
    </source>
</evidence>
<proteinExistence type="predicted"/>
<comment type="caution">
    <text evidence="2">The sequence shown here is derived from an EMBL/GenBank/DDBJ whole genome shotgun (WGS) entry which is preliminary data.</text>
</comment>
<sequence>MWKAKEKQIGVEQINGHVPRRNRLITGRAPENTEMLFTPAELYGAMAQCSSRAKMDQRAARAQVQMCRHLIARHVDDKNERFALLETARTLKDYVGKTMTGLVGDGIAYLQMVRDGYRWVDHFENHEVHGKRPTTRSPDYVFSRSGDMFVALAESKATKGASRAAFTKTVREGYKEQVEPYLGRKIGSWVASHGYAVGSWMKSVKKAEIFIDHTANDGLPPGDKDDGPSERSDPRDVRFGSYCGVLTLLFGPEVGEAARDRTWRPSEQSFTTVEWLGRTWIVGEDAEWEPLVIIFAFIESSEGGIDLMAELPEFTTDLVEAAKRSGGAIFPDGFAVLGRDEDLNLYSTILVKPPAQAEPALVERELEAEGLSAEGISVIDARSYAAPHTEVAEEKQTLLYLTRD</sequence>
<feature type="compositionally biased region" description="Basic and acidic residues" evidence="1">
    <location>
        <begin position="222"/>
        <end position="236"/>
    </location>
</feature>
<dbReference type="RefSeq" id="WP_307160468.1">
    <property type="nucleotide sequence ID" value="NZ_JAUSWH010000032.1"/>
</dbReference>
<gene>
    <name evidence="2" type="ORF">QO005_004753</name>
</gene>
<dbReference type="Proteomes" id="UP001235269">
    <property type="component" value="Unassembled WGS sequence"/>
</dbReference>
<feature type="region of interest" description="Disordered" evidence="1">
    <location>
        <begin position="215"/>
        <end position="236"/>
    </location>
</feature>
<protein>
    <submittedName>
        <fullName evidence="2">Uncharacterized protein</fullName>
    </submittedName>
</protein>
<evidence type="ECO:0000313" key="3">
    <source>
        <dbReference type="Proteomes" id="UP001235269"/>
    </source>
</evidence>
<name>A0ABU0ILY8_9HYPH</name>
<keyword evidence="3" id="KW-1185">Reference proteome</keyword>
<evidence type="ECO:0000313" key="2">
    <source>
        <dbReference type="EMBL" id="MDQ0458390.1"/>
    </source>
</evidence>
<dbReference type="EMBL" id="JAUSWH010000032">
    <property type="protein sequence ID" value="MDQ0458390.1"/>
    <property type="molecule type" value="Genomic_DNA"/>
</dbReference>
<accession>A0ABU0ILY8</accession>
<organism evidence="2 3">
    <name type="scientific">Rhizobium paknamense</name>
    <dbReference type="NCBI Taxonomy" id="1206817"/>
    <lineage>
        <taxon>Bacteria</taxon>
        <taxon>Pseudomonadati</taxon>
        <taxon>Pseudomonadota</taxon>
        <taxon>Alphaproteobacteria</taxon>
        <taxon>Hyphomicrobiales</taxon>
        <taxon>Rhizobiaceae</taxon>
        <taxon>Rhizobium/Agrobacterium group</taxon>
        <taxon>Rhizobium</taxon>
    </lineage>
</organism>